<dbReference type="InterPro" id="IPR014352">
    <property type="entry name" value="FERM/acyl-CoA-bd_prot_sf"/>
</dbReference>
<dbReference type="GO" id="GO:0000062">
    <property type="term" value="F:fatty-acyl-CoA binding"/>
    <property type="evidence" value="ECO:0007669"/>
    <property type="project" value="InterPro"/>
</dbReference>
<dbReference type="Pfam" id="PF00887">
    <property type="entry name" value="ACBP"/>
    <property type="match status" value="1"/>
</dbReference>
<dbReference type="InterPro" id="IPR035984">
    <property type="entry name" value="Acyl-CoA-binding_sf"/>
</dbReference>
<protein>
    <submittedName>
        <fullName evidence="2">Acyl coA binding protein domain-containing protein</fullName>
    </submittedName>
</protein>
<evidence type="ECO:0000313" key="3">
    <source>
        <dbReference type="Proteomes" id="UP001201812"/>
    </source>
</evidence>
<dbReference type="Proteomes" id="UP001201812">
    <property type="component" value="Unassembled WGS sequence"/>
</dbReference>
<accession>A0AAD4N7C0</accession>
<dbReference type="InterPro" id="IPR052269">
    <property type="entry name" value="Golgi-PI4KB_interaction"/>
</dbReference>
<dbReference type="InterPro" id="IPR000582">
    <property type="entry name" value="Acyl-CoA-binding_protein"/>
</dbReference>
<dbReference type="SUPFAM" id="SSF47027">
    <property type="entry name" value="Acyl-CoA binding protein"/>
    <property type="match status" value="1"/>
</dbReference>
<evidence type="ECO:0000313" key="2">
    <source>
        <dbReference type="EMBL" id="KAI1720723.1"/>
    </source>
</evidence>
<feature type="domain" description="ACB" evidence="1">
    <location>
        <begin position="35"/>
        <end position="126"/>
    </location>
</feature>
<evidence type="ECO:0000259" key="1">
    <source>
        <dbReference type="PROSITE" id="PS51228"/>
    </source>
</evidence>
<dbReference type="Gene3D" id="1.20.80.10">
    <property type="match status" value="1"/>
</dbReference>
<dbReference type="PANTHER" id="PTHR22973:SF12">
    <property type="entry name" value="LD35087P"/>
    <property type="match status" value="1"/>
</dbReference>
<organism evidence="2 3">
    <name type="scientific">Ditylenchus destructor</name>
    <dbReference type="NCBI Taxonomy" id="166010"/>
    <lineage>
        <taxon>Eukaryota</taxon>
        <taxon>Metazoa</taxon>
        <taxon>Ecdysozoa</taxon>
        <taxon>Nematoda</taxon>
        <taxon>Chromadorea</taxon>
        <taxon>Rhabditida</taxon>
        <taxon>Tylenchina</taxon>
        <taxon>Tylenchomorpha</taxon>
        <taxon>Sphaerularioidea</taxon>
        <taxon>Anguinidae</taxon>
        <taxon>Anguininae</taxon>
        <taxon>Ditylenchus</taxon>
    </lineage>
</organism>
<proteinExistence type="predicted"/>
<gene>
    <name evidence="2" type="ORF">DdX_04969</name>
</gene>
<sequence>MANGESALANTVIEMAEEASKWTPEGIDSLFGCSLDRLYKDAIKFYKEKERLGELQLEYPARLQFMAYFKQKKYGTFKEEAADCGWFDLVGNDVRKEWKKLGDLSPDAAMLEFVRLLDAVCPTFRPHIKEQRALEAPKIVLGEAKVNRLGQCLVNGTDSKEILQKYQQQRQQIQEALNKQTYHQFLAYAQQTHPGEPEKVGETVNLRNLIQKINFYN</sequence>
<dbReference type="AlphaFoldDB" id="A0AAD4N7C0"/>
<dbReference type="GO" id="GO:0000139">
    <property type="term" value="C:Golgi membrane"/>
    <property type="evidence" value="ECO:0007669"/>
    <property type="project" value="TreeGrafter"/>
</dbReference>
<comment type="caution">
    <text evidence="2">The sequence shown here is derived from an EMBL/GenBank/DDBJ whole genome shotgun (WGS) entry which is preliminary data.</text>
</comment>
<dbReference type="EMBL" id="JAKKPZ010000005">
    <property type="protein sequence ID" value="KAI1720723.1"/>
    <property type="molecule type" value="Genomic_DNA"/>
</dbReference>
<reference evidence="2" key="1">
    <citation type="submission" date="2022-01" db="EMBL/GenBank/DDBJ databases">
        <title>Genome Sequence Resource for Two Populations of Ditylenchus destructor, the Migratory Endoparasitic Phytonematode.</title>
        <authorList>
            <person name="Zhang H."/>
            <person name="Lin R."/>
            <person name="Xie B."/>
        </authorList>
    </citation>
    <scope>NUCLEOTIDE SEQUENCE</scope>
    <source>
        <strain evidence="2">BazhouSP</strain>
    </source>
</reference>
<dbReference type="PROSITE" id="PS51228">
    <property type="entry name" value="ACB_2"/>
    <property type="match status" value="1"/>
</dbReference>
<dbReference type="PANTHER" id="PTHR22973">
    <property type="entry name" value="LD35087P"/>
    <property type="match status" value="1"/>
</dbReference>
<keyword evidence="3" id="KW-1185">Reference proteome</keyword>
<name>A0AAD4N7C0_9BILA</name>